<evidence type="ECO:0000256" key="1">
    <source>
        <dbReference type="SAM" id="SignalP"/>
    </source>
</evidence>
<gene>
    <name evidence="3" type="ORF">IAA52_11760</name>
</gene>
<comment type="caution">
    <text evidence="3">The sequence shown here is derived from an EMBL/GenBank/DDBJ whole genome shotgun (WGS) entry which is preliminary data.</text>
</comment>
<reference evidence="3" key="1">
    <citation type="submission" date="2020-10" db="EMBL/GenBank/DDBJ databases">
        <authorList>
            <person name="Gilroy R."/>
        </authorList>
    </citation>
    <scope>NUCLEOTIDE SEQUENCE</scope>
    <source>
        <strain evidence="3">ChiSjej6B24-2974</strain>
    </source>
</reference>
<dbReference type="PROSITE" id="PS51257">
    <property type="entry name" value="PROKAR_LIPOPROTEIN"/>
    <property type="match status" value="1"/>
</dbReference>
<evidence type="ECO:0000259" key="2">
    <source>
        <dbReference type="Pfam" id="PF12682"/>
    </source>
</evidence>
<dbReference type="GO" id="GO:0010181">
    <property type="term" value="F:FMN binding"/>
    <property type="evidence" value="ECO:0007669"/>
    <property type="project" value="InterPro"/>
</dbReference>
<dbReference type="InterPro" id="IPR008254">
    <property type="entry name" value="Flavodoxin/NO_synth"/>
</dbReference>
<feature type="domain" description="Flavodoxin-like" evidence="2">
    <location>
        <begin position="84"/>
        <end position="219"/>
    </location>
</feature>
<organism evidence="3 4">
    <name type="scientific">Candidatus Pullichristensenella stercorigallinarum</name>
    <dbReference type="NCBI Taxonomy" id="2840909"/>
    <lineage>
        <taxon>Bacteria</taxon>
        <taxon>Bacillati</taxon>
        <taxon>Bacillota</taxon>
        <taxon>Clostridia</taxon>
        <taxon>Candidatus Pullichristensenella</taxon>
    </lineage>
</organism>
<dbReference type="Gene3D" id="3.40.50.360">
    <property type="match status" value="1"/>
</dbReference>
<dbReference type="Proteomes" id="UP000824260">
    <property type="component" value="Unassembled WGS sequence"/>
</dbReference>
<evidence type="ECO:0000313" key="4">
    <source>
        <dbReference type="Proteomes" id="UP000824260"/>
    </source>
</evidence>
<name>A0A9D0ZP46_9FIRM</name>
<dbReference type="PANTHER" id="PTHR39201">
    <property type="entry name" value="EXPORTED PROTEIN-RELATED"/>
    <property type="match status" value="1"/>
</dbReference>
<evidence type="ECO:0000313" key="3">
    <source>
        <dbReference type="EMBL" id="HIQ83762.1"/>
    </source>
</evidence>
<dbReference type="PANTHER" id="PTHR39201:SF1">
    <property type="entry name" value="FLAVODOXIN-LIKE DOMAIN-CONTAINING PROTEIN"/>
    <property type="match status" value="1"/>
</dbReference>
<dbReference type="SUPFAM" id="SSF52218">
    <property type="entry name" value="Flavoproteins"/>
    <property type="match status" value="1"/>
</dbReference>
<dbReference type="GO" id="GO:0016651">
    <property type="term" value="F:oxidoreductase activity, acting on NAD(P)H"/>
    <property type="evidence" value="ECO:0007669"/>
    <property type="project" value="UniProtKB-ARBA"/>
</dbReference>
<dbReference type="Pfam" id="PF12682">
    <property type="entry name" value="Flavodoxin_4"/>
    <property type="match status" value="1"/>
</dbReference>
<dbReference type="InterPro" id="IPR029039">
    <property type="entry name" value="Flavoprotein-like_sf"/>
</dbReference>
<protein>
    <submittedName>
        <fullName evidence="3">Flavodoxin</fullName>
    </submittedName>
</protein>
<dbReference type="AlphaFoldDB" id="A0A9D0ZP46"/>
<sequence length="225" mass="23379">MKKTIALLLTLILSLGCAALAEESAETAAPASETADPAAPSSHILVAYFSRVGNTDFPEDVDASSSASVIVTEDGGIVGNLGFMAEEIASQTGGDLFLIQTVETYPASYDETLDVASDEQAGNARPELAVGVENLGQYDTVFLGFPNWWGGLPMAVYTFLEENDLSGKTVIPFTSSGGGSFARAQSTLAELLPGATLLEGLHVEDSNVVESAAAIQAWLDGLALE</sequence>
<reference evidence="3" key="2">
    <citation type="journal article" date="2021" name="PeerJ">
        <title>Extensive microbial diversity within the chicken gut microbiome revealed by metagenomics and culture.</title>
        <authorList>
            <person name="Gilroy R."/>
            <person name="Ravi A."/>
            <person name="Getino M."/>
            <person name="Pursley I."/>
            <person name="Horton D.L."/>
            <person name="Alikhan N.F."/>
            <person name="Baker D."/>
            <person name="Gharbi K."/>
            <person name="Hall N."/>
            <person name="Watson M."/>
            <person name="Adriaenssens E.M."/>
            <person name="Foster-Nyarko E."/>
            <person name="Jarju S."/>
            <person name="Secka A."/>
            <person name="Antonio M."/>
            <person name="Oren A."/>
            <person name="Chaudhuri R.R."/>
            <person name="La Ragione R."/>
            <person name="Hildebrand F."/>
            <person name="Pallen M.J."/>
        </authorList>
    </citation>
    <scope>NUCLEOTIDE SEQUENCE</scope>
    <source>
        <strain evidence="3">ChiSjej6B24-2974</strain>
    </source>
</reference>
<keyword evidence="1" id="KW-0732">Signal</keyword>
<feature type="chain" id="PRO_5038583148" evidence="1">
    <location>
        <begin position="22"/>
        <end position="225"/>
    </location>
</feature>
<feature type="signal peptide" evidence="1">
    <location>
        <begin position="1"/>
        <end position="21"/>
    </location>
</feature>
<dbReference type="EMBL" id="DVFZ01000108">
    <property type="protein sequence ID" value="HIQ83762.1"/>
    <property type="molecule type" value="Genomic_DNA"/>
</dbReference>
<proteinExistence type="predicted"/>
<accession>A0A9D0ZP46</accession>